<comment type="subcellular location">
    <subcellularLocation>
        <location evidence="1">Nucleus</location>
    </subcellularLocation>
</comment>
<dbReference type="Gene3D" id="1.10.246.90">
    <property type="entry name" value="Nop domain"/>
    <property type="match status" value="1"/>
</dbReference>
<comment type="function">
    <text evidence="11">Involved in pre-mRNA splicing as component of the spliceosome. Required for the assembly of the U4/U5/U6 tri-snRNP complex, one of the building blocks of the spliceosome.</text>
</comment>
<evidence type="ECO:0000256" key="12">
    <source>
        <dbReference type="SAM" id="MobiDB-lite"/>
    </source>
</evidence>
<evidence type="ECO:0000256" key="7">
    <source>
        <dbReference type="ARBA" id="ARBA00023187"/>
    </source>
</evidence>
<feature type="region of interest" description="Disordered" evidence="12">
    <location>
        <begin position="337"/>
        <end position="364"/>
    </location>
</feature>
<keyword evidence="4" id="KW-0507">mRNA processing</keyword>
<dbReference type="InterPro" id="IPR042239">
    <property type="entry name" value="Nop_C"/>
</dbReference>
<dbReference type="PROSITE" id="PS51358">
    <property type="entry name" value="NOP"/>
    <property type="match status" value="1"/>
</dbReference>
<proteinExistence type="inferred from homology"/>
<dbReference type="InterPro" id="IPR019175">
    <property type="entry name" value="Prp31_C"/>
</dbReference>
<evidence type="ECO:0000256" key="10">
    <source>
        <dbReference type="ARBA" id="ARBA00030766"/>
    </source>
</evidence>
<feature type="compositionally biased region" description="Basic residues" evidence="12">
    <location>
        <begin position="353"/>
        <end position="364"/>
    </location>
</feature>
<dbReference type="EMBL" id="OC317661">
    <property type="protein sequence ID" value="CAD7398307.1"/>
    <property type="molecule type" value="Genomic_DNA"/>
</dbReference>
<evidence type="ECO:0000256" key="3">
    <source>
        <dbReference type="ARBA" id="ARBA00013538"/>
    </source>
</evidence>
<evidence type="ECO:0000256" key="1">
    <source>
        <dbReference type="ARBA" id="ARBA00004123"/>
    </source>
</evidence>
<sequence>MSLADELLADLEDQDQDDHNMELFGEGSTQEVPQKTMVVPMEEEIKISSIREIAKLHDSERLQYIMRQIDDYSKRPRKSEDIVGPVEADPEYQLIVEANNIAVDIDSEIAIIHRFSRDKYSKRFPELESLVVSPLEYVMTVKELGNDLDKAKNNEALQQILTQATIMVVSVTASTTQGQLLSEEEKESICEACDMAMELNNFKLKIYEYVESRMAFIAPNLSIIVGASTAAKVMGVAGGLTKLSKMAACNALILGAQKKTLSGFSQVSMLPHTGFIYYSEIVQDTPPDMRQKAARLVAAKCTLAARVDACHVSTDVQIGQMFREEIEKKLDKMMEPPPVKFVKPLPKPIDTSRKRRGGKRVRKQKERYALTEFRKQANRLNFADIEDDAYQEDLGYTRGTIGKTGTGRIRLPQIDEKTKVRISKTLQKNLQKQQQVWGGSTTVKKQVSGTASSVAFTPLQGLEIVNPQAAEKKVNEANAKYFSNTSGFLKINNKITLHVGV</sequence>
<gene>
    <name evidence="14" type="ORF">TCEB3V08_LOCUS4445</name>
</gene>
<evidence type="ECO:0000256" key="4">
    <source>
        <dbReference type="ARBA" id="ARBA00022664"/>
    </source>
</evidence>
<evidence type="ECO:0000256" key="2">
    <source>
        <dbReference type="ARBA" id="ARBA00005572"/>
    </source>
</evidence>
<dbReference type="GO" id="GO:0000244">
    <property type="term" value="P:spliceosomal tri-snRNP complex assembly"/>
    <property type="evidence" value="ECO:0007669"/>
    <property type="project" value="InterPro"/>
</dbReference>
<dbReference type="PANTHER" id="PTHR13904">
    <property type="entry name" value="PRE-MRNA SPLICING FACTOR PRP31"/>
    <property type="match status" value="1"/>
</dbReference>
<dbReference type="GO" id="GO:0003723">
    <property type="term" value="F:RNA binding"/>
    <property type="evidence" value="ECO:0007669"/>
    <property type="project" value="UniProtKB-KW"/>
</dbReference>
<evidence type="ECO:0000259" key="13">
    <source>
        <dbReference type="PROSITE" id="PS51358"/>
    </source>
</evidence>
<dbReference type="GO" id="GO:0046540">
    <property type="term" value="C:U4/U6 x U5 tri-snRNP complex"/>
    <property type="evidence" value="ECO:0007669"/>
    <property type="project" value="InterPro"/>
</dbReference>
<dbReference type="GO" id="GO:0071011">
    <property type="term" value="C:precatalytic spliceosome"/>
    <property type="evidence" value="ECO:0007669"/>
    <property type="project" value="TreeGrafter"/>
</dbReference>
<keyword evidence="8" id="KW-0539">Nucleus</keyword>
<keyword evidence="7" id="KW-0508">mRNA splicing</keyword>
<evidence type="ECO:0000256" key="11">
    <source>
        <dbReference type="ARBA" id="ARBA00045397"/>
    </source>
</evidence>
<dbReference type="Pfam" id="PF09785">
    <property type="entry name" value="Prp31_C"/>
    <property type="match status" value="1"/>
</dbReference>
<evidence type="ECO:0000256" key="8">
    <source>
        <dbReference type="ARBA" id="ARBA00023242"/>
    </source>
</evidence>
<evidence type="ECO:0000256" key="9">
    <source>
        <dbReference type="ARBA" id="ARBA00023274"/>
    </source>
</evidence>
<keyword evidence="5" id="KW-0747">Spliceosome</keyword>
<dbReference type="GO" id="GO:0005687">
    <property type="term" value="C:U4 snRNP"/>
    <property type="evidence" value="ECO:0007669"/>
    <property type="project" value="TreeGrafter"/>
</dbReference>
<dbReference type="InterPro" id="IPR002687">
    <property type="entry name" value="Nop_dom"/>
</dbReference>
<dbReference type="PANTHER" id="PTHR13904:SF0">
    <property type="entry name" value="U4_U6 SMALL NUCLEAR RIBONUCLEOPROTEIN PRP31"/>
    <property type="match status" value="1"/>
</dbReference>
<protein>
    <recommendedName>
        <fullName evidence="3">U4/U6 small nuclear ribonucleoprotein Prp31</fullName>
    </recommendedName>
    <alternativeName>
        <fullName evidence="10">Pre-mRNA-processing factor 31</fullName>
    </alternativeName>
</protein>
<dbReference type="FunFam" id="1.10.246.90:FF:000002">
    <property type="entry name" value="U4/U6 small nuclear ribonucleoprotein Prp31"/>
    <property type="match status" value="1"/>
</dbReference>
<keyword evidence="6" id="KW-0694">RNA-binding</keyword>
<evidence type="ECO:0000256" key="6">
    <source>
        <dbReference type="ARBA" id="ARBA00022884"/>
    </source>
</evidence>
<organism evidence="14">
    <name type="scientific">Timema cristinae</name>
    <name type="common">Walking stick</name>
    <dbReference type="NCBI Taxonomy" id="61476"/>
    <lineage>
        <taxon>Eukaryota</taxon>
        <taxon>Metazoa</taxon>
        <taxon>Ecdysozoa</taxon>
        <taxon>Arthropoda</taxon>
        <taxon>Hexapoda</taxon>
        <taxon>Insecta</taxon>
        <taxon>Pterygota</taxon>
        <taxon>Neoptera</taxon>
        <taxon>Polyneoptera</taxon>
        <taxon>Phasmatodea</taxon>
        <taxon>Timematodea</taxon>
        <taxon>Timematoidea</taxon>
        <taxon>Timematidae</taxon>
        <taxon>Timema</taxon>
    </lineage>
</organism>
<dbReference type="SMART" id="SM00931">
    <property type="entry name" value="NOSIC"/>
    <property type="match status" value="1"/>
</dbReference>
<comment type="similarity">
    <text evidence="2">Belongs to the PRP31 family.</text>
</comment>
<reference evidence="14" key="1">
    <citation type="submission" date="2020-11" db="EMBL/GenBank/DDBJ databases">
        <authorList>
            <person name="Tran Van P."/>
        </authorList>
    </citation>
    <scope>NUCLEOTIDE SEQUENCE</scope>
</reference>
<keyword evidence="9" id="KW-0687">Ribonucleoprotein</keyword>
<dbReference type="FunFam" id="1.10.287.4070:FF:000003">
    <property type="entry name" value="U4/U6 small nuclear ribonucleoprotein PRP31"/>
    <property type="match status" value="1"/>
</dbReference>
<evidence type="ECO:0000313" key="14">
    <source>
        <dbReference type="EMBL" id="CAD7398307.1"/>
    </source>
</evidence>
<dbReference type="Pfam" id="PF01798">
    <property type="entry name" value="Nop"/>
    <property type="match status" value="1"/>
</dbReference>
<feature type="domain" description="Nop" evidence="13">
    <location>
        <begin position="217"/>
        <end position="335"/>
    </location>
</feature>
<dbReference type="InterPro" id="IPR027105">
    <property type="entry name" value="Prp31"/>
</dbReference>
<accession>A0A7R9CKM4</accession>
<dbReference type="SUPFAM" id="SSF89124">
    <property type="entry name" value="Nop domain"/>
    <property type="match status" value="1"/>
</dbReference>
<evidence type="ECO:0000256" key="5">
    <source>
        <dbReference type="ARBA" id="ARBA00022728"/>
    </source>
</evidence>
<dbReference type="InterPro" id="IPR012976">
    <property type="entry name" value="NOSIC"/>
</dbReference>
<name>A0A7R9CKM4_TIMCR</name>
<dbReference type="Gene3D" id="1.10.287.4070">
    <property type="match status" value="1"/>
</dbReference>
<dbReference type="InterPro" id="IPR036070">
    <property type="entry name" value="Nop_dom_sf"/>
</dbReference>
<dbReference type="AlphaFoldDB" id="A0A7R9CKM4"/>